<dbReference type="OrthoDB" id="9804920at2"/>
<gene>
    <name evidence="2" type="ORF">EZ449_09420</name>
</gene>
<dbReference type="Pfam" id="PF01244">
    <property type="entry name" value="Peptidase_M19"/>
    <property type="match status" value="1"/>
</dbReference>
<dbReference type="GO" id="GO:0070573">
    <property type="term" value="F:metallodipeptidase activity"/>
    <property type="evidence" value="ECO:0007669"/>
    <property type="project" value="InterPro"/>
</dbReference>
<dbReference type="GO" id="GO:0006508">
    <property type="term" value="P:proteolysis"/>
    <property type="evidence" value="ECO:0007669"/>
    <property type="project" value="InterPro"/>
</dbReference>
<comment type="caution">
    <text evidence="2">The sequence shown here is derived from an EMBL/GenBank/DDBJ whole genome shotgun (WGS) entry which is preliminary data.</text>
</comment>
<keyword evidence="1" id="KW-0732">Signal</keyword>
<dbReference type="InterPro" id="IPR032466">
    <property type="entry name" value="Metal_Hydrolase"/>
</dbReference>
<dbReference type="AlphaFoldDB" id="A0A4R0P5D3"/>
<evidence type="ECO:0000313" key="2">
    <source>
        <dbReference type="EMBL" id="TCD10553.1"/>
    </source>
</evidence>
<dbReference type="PROSITE" id="PS51365">
    <property type="entry name" value="RENAL_DIPEPTIDASE_2"/>
    <property type="match status" value="1"/>
</dbReference>
<proteinExistence type="predicted"/>
<keyword evidence="3" id="KW-1185">Reference proteome</keyword>
<name>A0A4R0P5D3_9SPHI</name>
<reference evidence="2 3" key="1">
    <citation type="submission" date="2019-02" db="EMBL/GenBank/DDBJ databases">
        <title>Pedobacter sp. RP-3-11 sp. nov., isolated from Arctic soil.</title>
        <authorList>
            <person name="Dahal R.H."/>
        </authorList>
    </citation>
    <scope>NUCLEOTIDE SEQUENCE [LARGE SCALE GENOMIC DNA]</scope>
    <source>
        <strain evidence="2 3">RP-3-11</strain>
    </source>
</reference>
<protein>
    <submittedName>
        <fullName evidence="2">Membrane dipeptidase</fullName>
    </submittedName>
</protein>
<dbReference type="RefSeq" id="WP_131558020.1">
    <property type="nucleotide sequence ID" value="NZ_SJSN01000006.1"/>
</dbReference>
<sequence>MKILPLFALLAFLQLNLFAQTPSKIHEDAIVIDTHGDILFNQIKSGIDIGKLQPKGNFDLVRAKEGGLDVQFFSIWCDETGSYVVANREIDSLYSLIKRYPNKIQLVRTAADLEKAVKQQKLAAMIGVEGGHMIENRLDYIDSLTKRGMAYLTLTWNNSTPWSSSAADETSGKVKPENAGLSAFGKQVVQRLNKLGVMVDLSHVGEKTFYDAIAASSKPIIVSHSCAYSLNPVPRNLKDEQIKAVGKNGGVVCINFYSGFLDSTFNNKQKTFFAKYDAELKSLSDKYRRSNAIDTLIANHQADADATRPPISLLVKHINHVVKLIGLDHVGLGADFDGAESFPLGMNSVADYPKITAELIKNGYSKTDIKKILGGNVVRLIRENKGK</sequence>
<feature type="signal peptide" evidence="1">
    <location>
        <begin position="1"/>
        <end position="19"/>
    </location>
</feature>
<dbReference type="PANTHER" id="PTHR10443:SF12">
    <property type="entry name" value="DIPEPTIDASE"/>
    <property type="match status" value="1"/>
</dbReference>
<accession>A0A4R0P5D3</accession>
<dbReference type="PANTHER" id="PTHR10443">
    <property type="entry name" value="MICROSOMAL DIPEPTIDASE"/>
    <property type="match status" value="1"/>
</dbReference>
<dbReference type="InterPro" id="IPR008257">
    <property type="entry name" value="Pept_M19"/>
</dbReference>
<dbReference type="CDD" id="cd01301">
    <property type="entry name" value="rDP_like"/>
    <property type="match status" value="1"/>
</dbReference>
<dbReference type="Proteomes" id="UP000291485">
    <property type="component" value="Unassembled WGS sequence"/>
</dbReference>
<organism evidence="2 3">
    <name type="scientific">Pedobacter frigidisoli</name>
    <dbReference type="NCBI Taxonomy" id="2530455"/>
    <lineage>
        <taxon>Bacteria</taxon>
        <taxon>Pseudomonadati</taxon>
        <taxon>Bacteroidota</taxon>
        <taxon>Sphingobacteriia</taxon>
        <taxon>Sphingobacteriales</taxon>
        <taxon>Sphingobacteriaceae</taxon>
        <taxon>Pedobacter</taxon>
    </lineage>
</organism>
<evidence type="ECO:0000313" key="3">
    <source>
        <dbReference type="Proteomes" id="UP000291485"/>
    </source>
</evidence>
<evidence type="ECO:0000256" key="1">
    <source>
        <dbReference type="SAM" id="SignalP"/>
    </source>
</evidence>
<dbReference type="EMBL" id="SJSN01000006">
    <property type="protein sequence ID" value="TCD10553.1"/>
    <property type="molecule type" value="Genomic_DNA"/>
</dbReference>
<dbReference type="Gene3D" id="3.20.20.140">
    <property type="entry name" value="Metal-dependent hydrolases"/>
    <property type="match status" value="1"/>
</dbReference>
<feature type="chain" id="PRO_5020496048" evidence="1">
    <location>
        <begin position="20"/>
        <end position="387"/>
    </location>
</feature>
<dbReference type="SUPFAM" id="SSF51556">
    <property type="entry name" value="Metallo-dependent hydrolases"/>
    <property type="match status" value="1"/>
</dbReference>